<dbReference type="Proteomes" id="UP001341820">
    <property type="component" value="Unassembled WGS sequence"/>
</dbReference>
<sequence length="323" mass="36272">MNNKNVLITGGLGFIGKHLVNKLLQEKIFKNIFVLDRFSAQKKIPDFWSNKVEIIWDDLATIKEDKLNDLTDNVDVIYHLAGVSGAEKSILNPIESLESNNLASLNLLKSIGDKDIHLIYSSSRLVYGETEKSKISEDHILEPKSIYGIHKQTVENYIKLYSNLNGFNFTILRISNPYGPTLEYNVNYGIINLFINEALKGNEINLYGGGEQLRDYIYIDDLTEILAIIGDSYGINMTYNVGSGEVISLNGMVDKIITLTGKGKVNVSPWNELSKFVETGDSILDLNNLSNSFNWNARYTLEEGLISCISENIKLNGERKCES</sequence>
<comment type="similarity">
    <text evidence="1">Belongs to the NAD(P)-dependent epimerase/dehydratase family.</text>
</comment>
<dbReference type="RefSeq" id="WP_328238959.1">
    <property type="nucleotide sequence ID" value="NZ_JAROAS010000065.1"/>
</dbReference>
<evidence type="ECO:0000256" key="1">
    <source>
        <dbReference type="ARBA" id="ARBA00007637"/>
    </source>
</evidence>
<dbReference type="InterPro" id="IPR036291">
    <property type="entry name" value="NAD(P)-bd_dom_sf"/>
</dbReference>
<evidence type="ECO:0000313" key="3">
    <source>
        <dbReference type="EMBL" id="MED4130342.1"/>
    </source>
</evidence>
<name>A0ABU6NQR0_9BACI</name>
<feature type="domain" description="NAD-dependent epimerase/dehydratase" evidence="2">
    <location>
        <begin position="6"/>
        <end position="242"/>
    </location>
</feature>
<reference evidence="3 4" key="1">
    <citation type="submission" date="2023-03" db="EMBL/GenBank/DDBJ databases">
        <title>Bacillus Genome Sequencing.</title>
        <authorList>
            <person name="Dunlap C."/>
        </authorList>
    </citation>
    <scope>NUCLEOTIDE SEQUENCE [LARGE SCALE GENOMIC DNA]</scope>
    <source>
        <strain evidence="3 4">B-4107</strain>
    </source>
</reference>
<protein>
    <submittedName>
        <fullName evidence="3">NAD-dependent epimerase/dehydratase family protein</fullName>
    </submittedName>
</protein>
<proteinExistence type="inferred from homology"/>
<dbReference type="PANTHER" id="PTHR43000">
    <property type="entry name" value="DTDP-D-GLUCOSE 4,6-DEHYDRATASE-RELATED"/>
    <property type="match status" value="1"/>
</dbReference>
<organism evidence="3 4">
    <name type="scientific">Shouchella miscanthi</name>
    <dbReference type="NCBI Taxonomy" id="2598861"/>
    <lineage>
        <taxon>Bacteria</taxon>
        <taxon>Bacillati</taxon>
        <taxon>Bacillota</taxon>
        <taxon>Bacilli</taxon>
        <taxon>Bacillales</taxon>
        <taxon>Bacillaceae</taxon>
        <taxon>Shouchella</taxon>
    </lineage>
</organism>
<dbReference type="EMBL" id="JAROAS010000065">
    <property type="protein sequence ID" value="MED4130342.1"/>
    <property type="molecule type" value="Genomic_DNA"/>
</dbReference>
<dbReference type="SUPFAM" id="SSF51735">
    <property type="entry name" value="NAD(P)-binding Rossmann-fold domains"/>
    <property type="match status" value="1"/>
</dbReference>
<dbReference type="Pfam" id="PF01370">
    <property type="entry name" value="Epimerase"/>
    <property type="match status" value="1"/>
</dbReference>
<dbReference type="Gene3D" id="3.40.50.720">
    <property type="entry name" value="NAD(P)-binding Rossmann-like Domain"/>
    <property type="match status" value="1"/>
</dbReference>
<comment type="caution">
    <text evidence="3">The sequence shown here is derived from an EMBL/GenBank/DDBJ whole genome shotgun (WGS) entry which is preliminary data.</text>
</comment>
<dbReference type="InterPro" id="IPR001509">
    <property type="entry name" value="Epimerase_deHydtase"/>
</dbReference>
<evidence type="ECO:0000313" key="4">
    <source>
        <dbReference type="Proteomes" id="UP001341820"/>
    </source>
</evidence>
<accession>A0ABU6NQR0</accession>
<evidence type="ECO:0000259" key="2">
    <source>
        <dbReference type="Pfam" id="PF01370"/>
    </source>
</evidence>
<gene>
    <name evidence="3" type="ORF">P5F74_19720</name>
</gene>
<keyword evidence="4" id="KW-1185">Reference proteome</keyword>